<evidence type="ECO:0000313" key="1">
    <source>
        <dbReference type="Proteomes" id="UP000189703"/>
    </source>
</evidence>
<dbReference type="PANTHER" id="PTHR36337:SF1">
    <property type="entry name" value="OBSCURIN-LIKE PROTEIN"/>
    <property type="match status" value="1"/>
</dbReference>
<dbReference type="Proteomes" id="UP000189703">
    <property type="component" value="Unplaced"/>
</dbReference>
<accession>A0A1U8AMY7</accession>
<dbReference type="OrthoDB" id="18975at2759"/>
<dbReference type="eggNOG" id="ENOG502QSMU">
    <property type="taxonomic scope" value="Eukaryota"/>
</dbReference>
<reference evidence="2" key="1">
    <citation type="submission" date="2025-08" db="UniProtKB">
        <authorList>
            <consortium name="RefSeq"/>
        </authorList>
    </citation>
    <scope>IDENTIFICATION</scope>
</reference>
<dbReference type="GeneID" id="104602202"/>
<dbReference type="SUPFAM" id="SSF48371">
    <property type="entry name" value="ARM repeat"/>
    <property type="match status" value="1"/>
</dbReference>
<name>A0A1U8AMY7_NELNU</name>
<dbReference type="RefSeq" id="XP_010264115.1">
    <property type="nucleotide sequence ID" value="XM_010265813.1"/>
</dbReference>
<protein>
    <submittedName>
        <fullName evidence="2">Uncharacterized protein LOC104602202</fullName>
    </submittedName>
</protein>
<sequence>MAKQTQTIFLEEWLKSNSSSGSSRPSPPSSARAIIQAWAELRDALQHQTFQSNHILSLQTLLNSQTSLHVADPQAKLLLSILSSPHISLPQESHPLFLRLLYIWARKSSKPSPSLVESTVSFLSRFLSAQFDSEKSYSVVCEAILLLGALSLVPVLSRSSKGVCLELLCKLLEDEYRVIRSREELVPEVLAGIGYTLSSTDSAHFGKILDSLFGIWNKNGGPCSHLSHGLIILHLMEWVVSGSISSRNWRKIEFLCREIFGISHPNYAPFAVVMAAAGVLRAFNRAVSSGNRLEISAQHRVSAEECIEVLARNLVSKTGDLLDTTVDPNNRLLIQCISLGLSRSGSVSFRAPLLLCLASALLIEVFPLRYFYAKIAEYPPGYPAGLRFSEIKEHLNGVLFKEAGAITGVFCNQYSSADEETKRVVENLIWSYCHDMYSGHRQVKLVLRSKGKELIDDLEKIAEAAFLMVVVFASVVTKHHLKSKLPLEAQIEASVKILVSFSCVEYFRRIRLAEYTDTIRAVVKTVQEYDSACVSFVGSMPSYVDLTNQKGSSFLGKMEYIWLKDDVQTARILFYLRVIPTCMERVPVLLFRKLVAPAMFLYMGHHNGKVARASHSVFVAFVSSRKDSNQDDRTSTKEQLVFYYIQRSLEAYPAITPFEGMAAGVAALVRHLPGGSPSIFYCIHSLVEKAYSLCREALVEDANIWKNWQGDSESCKKVLELLLRLISLVDIQVLPNLMKLLSQFIVQLPKDGQDMVLGEIYSQVAESDDVTRKPTLVSWLQSLSYLCSEASNSTATTRGIESEVNYTDRNTDTLSLNRISSRL</sequence>
<dbReference type="PANTHER" id="PTHR36337">
    <property type="entry name" value="OBSCURIN-LIKE PROTEIN"/>
    <property type="match status" value="1"/>
</dbReference>
<dbReference type="AlphaFoldDB" id="A0A1U8AMY7"/>
<proteinExistence type="predicted"/>
<evidence type="ECO:0000313" key="2">
    <source>
        <dbReference type="RefSeq" id="XP_010264115.1"/>
    </source>
</evidence>
<dbReference type="InParanoid" id="A0A1U8AMY7"/>
<dbReference type="STRING" id="4432.A0A1U8AMY7"/>
<keyword evidence="1" id="KW-1185">Reference proteome</keyword>
<dbReference type="OMA" id="ATLFCIH"/>
<dbReference type="InterPro" id="IPR016024">
    <property type="entry name" value="ARM-type_fold"/>
</dbReference>
<gene>
    <name evidence="2" type="primary">LOC104602202</name>
</gene>
<dbReference type="KEGG" id="nnu:104602202"/>
<organism evidence="1 2">
    <name type="scientific">Nelumbo nucifera</name>
    <name type="common">Sacred lotus</name>
    <dbReference type="NCBI Taxonomy" id="4432"/>
    <lineage>
        <taxon>Eukaryota</taxon>
        <taxon>Viridiplantae</taxon>
        <taxon>Streptophyta</taxon>
        <taxon>Embryophyta</taxon>
        <taxon>Tracheophyta</taxon>
        <taxon>Spermatophyta</taxon>
        <taxon>Magnoliopsida</taxon>
        <taxon>Proteales</taxon>
        <taxon>Nelumbonaceae</taxon>
        <taxon>Nelumbo</taxon>
    </lineage>
</organism>
<dbReference type="FunCoup" id="A0A1U8AMY7">
    <property type="interactions" value="2866"/>
</dbReference>